<keyword evidence="3" id="KW-1185">Reference proteome</keyword>
<comment type="caution">
    <text evidence="2">The sequence shown here is derived from an EMBL/GenBank/DDBJ whole genome shotgun (WGS) entry which is preliminary data.</text>
</comment>
<protein>
    <submittedName>
        <fullName evidence="2">Uncharacterized protein</fullName>
    </submittedName>
</protein>
<evidence type="ECO:0000256" key="1">
    <source>
        <dbReference type="SAM" id="MobiDB-lite"/>
    </source>
</evidence>
<evidence type="ECO:0000313" key="3">
    <source>
        <dbReference type="Proteomes" id="UP000031036"/>
    </source>
</evidence>
<proteinExistence type="predicted"/>
<reference evidence="2 3" key="1">
    <citation type="submission" date="2014-11" db="EMBL/GenBank/DDBJ databases">
        <title>Genetic blueprint of the zoonotic pathogen Toxocara canis.</title>
        <authorList>
            <person name="Zhu X.-Q."/>
            <person name="Korhonen P.K."/>
            <person name="Cai H."/>
            <person name="Young N.D."/>
            <person name="Nejsum P."/>
            <person name="von Samson-Himmelstjerna G."/>
            <person name="Boag P.R."/>
            <person name="Tan P."/>
            <person name="Li Q."/>
            <person name="Min J."/>
            <person name="Yang Y."/>
            <person name="Wang X."/>
            <person name="Fang X."/>
            <person name="Hall R.S."/>
            <person name="Hofmann A."/>
            <person name="Sternberg P.W."/>
            <person name="Jex A.R."/>
            <person name="Gasser R.B."/>
        </authorList>
    </citation>
    <scope>NUCLEOTIDE SEQUENCE [LARGE SCALE GENOMIC DNA]</scope>
    <source>
        <strain evidence="2">PN_DK_2014</strain>
    </source>
</reference>
<dbReference type="AlphaFoldDB" id="A0A0B2VJI5"/>
<feature type="compositionally biased region" description="Basic and acidic residues" evidence="1">
    <location>
        <begin position="76"/>
        <end position="85"/>
    </location>
</feature>
<gene>
    <name evidence="2" type="ORF">Tcan_02685</name>
</gene>
<name>A0A0B2VJI5_TOXCA</name>
<feature type="region of interest" description="Disordered" evidence="1">
    <location>
        <begin position="76"/>
        <end position="142"/>
    </location>
</feature>
<dbReference type="Proteomes" id="UP000031036">
    <property type="component" value="Unassembled WGS sequence"/>
</dbReference>
<dbReference type="EMBL" id="JPKZ01001577">
    <property type="protein sequence ID" value="KHN81180.1"/>
    <property type="molecule type" value="Genomic_DNA"/>
</dbReference>
<accession>A0A0B2VJI5</accession>
<evidence type="ECO:0000313" key="2">
    <source>
        <dbReference type="EMBL" id="KHN81180.1"/>
    </source>
</evidence>
<sequence>MSMRLLVRPTPWPQPVSPHDDRPSFHTFGRHYEYSYESPERPGEKPNIKFKYGVLPDQVISTINDDLLTLPRWESKNSRREEVRRAPPVNIPQFPFPLPPNTASSTSSASTSYNRKGSQPSARRHPLRRVQNPHSDDNNGWENERLMSAKYDESFEAPDNEYHSRQYPLSSYSDNVIRDGERASRRAQMEYENVKSITDDLFRRAQQQMAEFNAFATPKIFSDISMAPNPWFTSVPQRYNNMDKYENRPDPTKRRLRFNSNRMHSNRLRSPPRTTSNEDDRFFGGLPKFDSRFPFDRPYLMIENITPTHTFSFPKFRPSTYWK</sequence>
<feature type="region of interest" description="Disordered" evidence="1">
    <location>
        <begin position="245"/>
        <end position="281"/>
    </location>
</feature>
<organism evidence="2 3">
    <name type="scientific">Toxocara canis</name>
    <name type="common">Canine roundworm</name>
    <dbReference type="NCBI Taxonomy" id="6265"/>
    <lineage>
        <taxon>Eukaryota</taxon>
        <taxon>Metazoa</taxon>
        <taxon>Ecdysozoa</taxon>
        <taxon>Nematoda</taxon>
        <taxon>Chromadorea</taxon>
        <taxon>Rhabditida</taxon>
        <taxon>Spirurina</taxon>
        <taxon>Ascaridomorpha</taxon>
        <taxon>Ascaridoidea</taxon>
        <taxon>Toxocaridae</taxon>
        <taxon>Toxocara</taxon>
    </lineage>
</organism>
<feature type="region of interest" description="Disordered" evidence="1">
    <location>
        <begin position="1"/>
        <end position="24"/>
    </location>
</feature>
<feature type="compositionally biased region" description="Low complexity" evidence="1">
    <location>
        <begin position="102"/>
        <end position="112"/>
    </location>
</feature>